<dbReference type="OrthoDB" id="3438340at2759"/>
<accession>A0A0D0A4G6</accession>
<feature type="region of interest" description="Disordered" evidence="1">
    <location>
        <begin position="62"/>
        <end position="163"/>
    </location>
</feature>
<feature type="compositionally biased region" description="Basic and acidic residues" evidence="1">
    <location>
        <begin position="135"/>
        <end position="156"/>
    </location>
</feature>
<keyword evidence="3" id="KW-1185">Reference proteome</keyword>
<organism evidence="2 3">
    <name type="scientific">Pisolithus microcarpus 441</name>
    <dbReference type="NCBI Taxonomy" id="765257"/>
    <lineage>
        <taxon>Eukaryota</taxon>
        <taxon>Fungi</taxon>
        <taxon>Dikarya</taxon>
        <taxon>Basidiomycota</taxon>
        <taxon>Agaricomycotina</taxon>
        <taxon>Agaricomycetes</taxon>
        <taxon>Agaricomycetidae</taxon>
        <taxon>Boletales</taxon>
        <taxon>Sclerodermatineae</taxon>
        <taxon>Pisolithaceae</taxon>
        <taxon>Pisolithus</taxon>
    </lineage>
</organism>
<reference evidence="2 3" key="1">
    <citation type="submission" date="2014-04" db="EMBL/GenBank/DDBJ databases">
        <authorList>
            <consortium name="DOE Joint Genome Institute"/>
            <person name="Kuo A."/>
            <person name="Kohler A."/>
            <person name="Costa M.D."/>
            <person name="Nagy L.G."/>
            <person name="Floudas D."/>
            <person name="Copeland A."/>
            <person name="Barry K.W."/>
            <person name="Cichocki N."/>
            <person name="Veneault-Fourrey C."/>
            <person name="LaButti K."/>
            <person name="Lindquist E.A."/>
            <person name="Lipzen A."/>
            <person name="Lundell T."/>
            <person name="Morin E."/>
            <person name="Murat C."/>
            <person name="Sun H."/>
            <person name="Tunlid A."/>
            <person name="Henrissat B."/>
            <person name="Grigoriev I.V."/>
            <person name="Hibbett D.S."/>
            <person name="Martin F."/>
            <person name="Nordberg H.P."/>
            <person name="Cantor M.N."/>
            <person name="Hua S.X."/>
        </authorList>
    </citation>
    <scope>NUCLEOTIDE SEQUENCE [LARGE SCALE GENOMIC DNA]</scope>
    <source>
        <strain evidence="2 3">441</strain>
    </source>
</reference>
<gene>
    <name evidence="2" type="ORF">PISMIDRAFT_672744</name>
</gene>
<dbReference type="AlphaFoldDB" id="A0A0D0A4G6"/>
<feature type="compositionally biased region" description="Polar residues" evidence="1">
    <location>
        <begin position="120"/>
        <end position="134"/>
    </location>
</feature>
<evidence type="ECO:0000256" key="1">
    <source>
        <dbReference type="SAM" id="MobiDB-lite"/>
    </source>
</evidence>
<dbReference type="Proteomes" id="UP000054018">
    <property type="component" value="Unassembled WGS sequence"/>
</dbReference>
<feature type="compositionally biased region" description="Low complexity" evidence="1">
    <location>
        <begin position="220"/>
        <end position="231"/>
    </location>
</feature>
<feature type="compositionally biased region" description="Basic and acidic residues" evidence="1">
    <location>
        <begin position="79"/>
        <end position="93"/>
    </location>
</feature>
<sequence length="283" mass="30660">MSFAHNLVTSWIQATRLAQPHPGISEAERILKEELRRPPRLGVGAPVPVASVASRDAAKLRHRLAKTADKAVSSSEKPLQPDHKSDEEEEKGRPVKRTKRNDPFTMPGLKKRRKVDDSSNKLSMPVSSRPTNGTDLRENEQVTEKTRTETISREPFTHVASIPSAGVMPAKSATATFSLATQSSIPRSEDLAPSQDCAKGGDKSTIPVPNTDLGLTGNCPTSSPVSTQHSVSSKRARFSLLNLDGPPDFQQSGNSATPNSSKKHRRRRKKKKSVMMGTGTGAT</sequence>
<protein>
    <submittedName>
        <fullName evidence="2">Uncharacterized protein</fullName>
    </submittedName>
</protein>
<dbReference type="EMBL" id="KN833690">
    <property type="protein sequence ID" value="KIK29297.1"/>
    <property type="molecule type" value="Genomic_DNA"/>
</dbReference>
<reference evidence="3" key="2">
    <citation type="submission" date="2015-01" db="EMBL/GenBank/DDBJ databases">
        <title>Evolutionary Origins and Diversification of the Mycorrhizal Mutualists.</title>
        <authorList>
            <consortium name="DOE Joint Genome Institute"/>
            <consortium name="Mycorrhizal Genomics Consortium"/>
            <person name="Kohler A."/>
            <person name="Kuo A."/>
            <person name="Nagy L.G."/>
            <person name="Floudas D."/>
            <person name="Copeland A."/>
            <person name="Barry K.W."/>
            <person name="Cichocki N."/>
            <person name="Veneault-Fourrey C."/>
            <person name="LaButti K."/>
            <person name="Lindquist E.A."/>
            <person name="Lipzen A."/>
            <person name="Lundell T."/>
            <person name="Morin E."/>
            <person name="Murat C."/>
            <person name="Riley R."/>
            <person name="Ohm R."/>
            <person name="Sun H."/>
            <person name="Tunlid A."/>
            <person name="Henrissat B."/>
            <person name="Grigoriev I.V."/>
            <person name="Hibbett D.S."/>
            <person name="Martin F."/>
        </authorList>
    </citation>
    <scope>NUCLEOTIDE SEQUENCE [LARGE SCALE GENOMIC DNA]</scope>
    <source>
        <strain evidence="3">441</strain>
    </source>
</reference>
<feature type="compositionally biased region" description="Basic residues" evidence="1">
    <location>
        <begin position="261"/>
        <end position="273"/>
    </location>
</feature>
<proteinExistence type="predicted"/>
<evidence type="ECO:0000313" key="3">
    <source>
        <dbReference type="Proteomes" id="UP000054018"/>
    </source>
</evidence>
<evidence type="ECO:0000313" key="2">
    <source>
        <dbReference type="EMBL" id="KIK29297.1"/>
    </source>
</evidence>
<dbReference type="HOGENOM" id="CLU_071088_0_0_1"/>
<name>A0A0D0A4G6_9AGAM</name>
<feature type="region of interest" description="Disordered" evidence="1">
    <location>
        <begin position="181"/>
        <end position="283"/>
    </location>
</feature>
<feature type="compositionally biased region" description="Polar residues" evidence="1">
    <location>
        <begin position="249"/>
        <end position="259"/>
    </location>
</feature>